<dbReference type="FunFam" id="1.10.510.10:FF:000956">
    <property type="entry name" value="CAMK family protein kinase"/>
    <property type="match status" value="1"/>
</dbReference>
<sequence>MCDSQQQQFCCTTMSTISPSAAETSCSAASIMIAKRERRLRLEKVGSYRVGRILGRGNFAQVRMAYHEIANAKVAMKIVDKRSLDAENLAKIEREIKILQKLNHPFIVKLYEVIRTNRYLYIVTEYVSNGELFDMLMDGGRQTEVESRRIFQQIVSAVVYCHANGIVHRDLKAENLLLDKKGNIKIIDFGFSNYQQPSQLLSTWCGSPPYAAPELLLAQEYDGRLSDVWSLGVILYILVTAGFPFPGDSVEKLKRAVLSDHLKIPFWVSVECADLIRKMLTISPAKRYNLQQVIQHRWFCAGKMPEQIKMLLLSSVNKEQLTILNDEQISIPSTTRLVLDPTVLVFMQQHTGWSDEQISEEVLSHNYESPIFATYELLLARLSEFRSAEAATLSTNTGTFSGIGTNFAVMENEHTRRGSRGSIISGKANIAPTETTQCATIPAHHLAKLSLSTSPDYDSDDSDSASDLVDSMSTDDITSLSSSLPFMQSQHTQHQQRSPNIYKSRRRVYRRNLTTNNEQHQLIEQQQFQQRQRFPYALEYHQLNPLLNAVAQQFAVDTTRAWANAAAAAALFASQIQQQNSSGGSSSGTAALQQAAALNLVSLQNFPFVDYARMIHVPNRKKLNKLFILFIFTEERRASANEALLGLNSYAHLLAACSTMGVGGGGGTGSGGPDTRCSSSQGTSSSPRQAPQTQPPHRSSYHQRSVEEEGESYLVGQRGANKRNTVHSITSGLSILAGGTNIGGGTSTGNPGTSFQQRHNRTMPYFKQILGDERRSSWASSCSPSIAAGSVAATAAALAINAQQQAQLERLYRQSIAQTNAAAASAEASVSSALSSVQQLQLEFQKLYASTKEGSPGPVGVGGSSAIAGNPPNPLLIGGLMNVDPGALFIKSALVQQQLQQQQMPTINITDENNHNVESAFVSLESNSILVLERIIHFLTLIFKANTDPPTLSNVYSPTGSIGSPISLTNSPTDIGTNQPLKFVYIPVCIETAIQRLQKFVQNHQLLCEVQCDEQKGTTIQIVNSVRIRVAPPSNESNKTILELILYRMDQSPNISRAAFTHVQGDVNEYEQLRINLLSIFNEVL</sequence>
<dbReference type="InterPro" id="IPR011009">
    <property type="entry name" value="Kinase-like_dom_sf"/>
</dbReference>
<evidence type="ECO:0000259" key="11">
    <source>
        <dbReference type="PROSITE" id="PS50011"/>
    </source>
</evidence>
<dbReference type="Gene3D" id="1.10.510.10">
    <property type="entry name" value="Transferase(Phosphotransferase) domain 1"/>
    <property type="match status" value="1"/>
</dbReference>
<dbReference type="Proteomes" id="UP000095281">
    <property type="component" value="Unplaced"/>
</dbReference>
<dbReference type="PROSITE" id="PS50011">
    <property type="entry name" value="PROTEIN_KINASE_DOM"/>
    <property type="match status" value="1"/>
</dbReference>
<dbReference type="GO" id="GO:0005524">
    <property type="term" value="F:ATP binding"/>
    <property type="evidence" value="ECO:0007669"/>
    <property type="project" value="UniProtKB-UniRule"/>
</dbReference>
<name>A0A1I8C2K0_MELHA</name>
<evidence type="ECO:0000256" key="8">
    <source>
        <dbReference type="ARBA" id="ARBA00048679"/>
    </source>
</evidence>
<evidence type="ECO:0000256" key="10">
    <source>
        <dbReference type="SAM" id="MobiDB-lite"/>
    </source>
</evidence>
<dbReference type="PANTHER" id="PTHR24346">
    <property type="entry name" value="MAP/MICROTUBULE AFFINITY-REGULATING KINASE"/>
    <property type="match status" value="1"/>
</dbReference>
<evidence type="ECO:0000256" key="3">
    <source>
        <dbReference type="ARBA" id="ARBA00022679"/>
    </source>
</evidence>
<dbReference type="WBParaSite" id="MhA1_Contig942.frz3.fgene2">
    <property type="protein sequence ID" value="MhA1_Contig942.frz3.fgene2"/>
    <property type="gene ID" value="MhA1_Contig942.frz3.fgene2"/>
</dbReference>
<feature type="region of interest" description="Disordered" evidence="10">
    <location>
        <begin position="452"/>
        <end position="472"/>
    </location>
</feature>
<evidence type="ECO:0000256" key="6">
    <source>
        <dbReference type="ARBA" id="ARBA00022840"/>
    </source>
</evidence>
<dbReference type="InterPro" id="IPR000719">
    <property type="entry name" value="Prot_kinase_dom"/>
</dbReference>
<dbReference type="AlphaFoldDB" id="A0A1I8C2K0"/>
<comment type="catalytic activity">
    <reaction evidence="8">
        <text>L-seryl-[protein] + ATP = O-phospho-L-seryl-[protein] + ADP + H(+)</text>
        <dbReference type="Rhea" id="RHEA:17989"/>
        <dbReference type="Rhea" id="RHEA-COMP:9863"/>
        <dbReference type="Rhea" id="RHEA-COMP:11604"/>
        <dbReference type="ChEBI" id="CHEBI:15378"/>
        <dbReference type="ChEBI" id="CHEBI:29999"/>
        <dbReference type="ChEBI" id="CHEBI:30616"/>
        <dbReference type="ChEBI" id="CHEBI:83421"/>
        <dbReference type="ChEBI" id="CHEBI:456216"/>
        <dbReference type="EC" id="2.7.11.1"/>
    </reaction>
</comment>
<evidence type="ECO:0000313" key="12">
    <source>
        <dbReference type="Proteomes" id="UP000095281"/>
    </source>
</evidence>
<feature type="region of interest" description="Disordered" evidence="10">
    <location>
        <begin position="665"/>
        <end position="719"/>
    </location>
</feature>
<dbReference type="GO" id="GO:0050321">
    <property type="term" value="F:tau-protein kinase activity"/>
    <property type="evidence" value="ECO:0007669"/>
    <property type="project" value="TreeGrafter"/>
</dbReference>
<dbReference type="SUPFAM" id="SSF56112">
    <property type="entry name" value="Protein kinase-like (PK-like)"/>
    <property type="match status" value="1"/>
</dbReference>
<dbReference type="PANTHER" id="PTHR24346:SF42">
    <property type="entry name" value="SERINE_THREONINE-PROTEIN KINASE SIK3"/>
    <property type="match status" value="1"/>
</dbReference>
<dbReference type="SMART" id="SM00220">
    <property type="entry name" value="S_TKc"/>
    <property type="match status" value="1"/>
</dbReference>
<feature type="binding site" evidence="9">
    <location>
        <position position="77"/>
    </location>
    <ligand>
        <name>ATP</name>
        <dbReference type="ChEBI" id="CHEBI:30616"/>
    </ligand>
</feature>
<evidence type="ECO:0000256" key="2">
    <source>
        <dbReference type="ARBA" id="ARBA00022527"/>
    </source>
</evidence>
<dbReference type="FunFam" id="3.30.200.20:FF:000003">
    <property type="entry name" value="Non-specific serine/threonine protein kinase"/>
    <property type="match status" value="1"/>
</dbReference>
<accession>A0A1I8C2K0</accession>
<proteinExistence type="predicted"/>
<dbReference type="InterPro" id="IPR008271">
    <property type="entry name" value="Ser/Thr_kinase_AS"/>
</dbReference>
<keyword evidence="3" id="KW-0808">Transferase</keyword>
<evidence type="ECO:0000256" key="4">
    <source>
        <dbReference type="ARBA" id="ARBA00022741"/>
    </source>
</evidence>
<keyword evidence="2" id="KW-0723">Serine/threonine-protein kinase</keyword>
<keyword evidence="5" id="KW-0418">Kinase</keyword>
<dbReference type="GO" id="GO:0005737">
    <property type="term" value="C:cytoplasm"/>
    <property type="evidence" value="ECO:0007669"/>
    <property type="project" value="TreeGrafter"/>
</dbReference>
<keyword evidence="12" id="KW-1185">Reference proteome</keyword>
<dbReference type="EC" id="2.7.11.1" evidence="1"/>
<dbReference type="PROSITE" id="PS00107">
    <property type="entry name" value="PROTEIN_KINASE_ATP"/>
    <property type="match status" value="1"/>
</dbReference>
<dbReference type="CDD" id="cd14003">
    <property type="entry name" value="STKc_AMPK-like"/>
    <property type="match status" value="1"/>
</dbReference>
<evidence type="ECO:0000256" key="1">
    <source>
        <dbReference type="ARBA" id="ARBA00012513"/>
    </source>
</evidence>
<evidence type="ECO:0000313" key="13">
    <source>
        <dbReference type="WBParaSite" id="MhA1_Contig942.frz3.fgene2"/>
    </source>
</evidence>
<dbReference type="PROSITE" id="PS00108">
    <property type="entry name" value="PROTEIN_KINASE_ST"/>
    <property type="match status" value="1"/>
</dbReference>
<keyword evidence="6 9" id="KW-0067">ATP-binding</keyword>
<evidence type="ECO:0000256" key="7">
    <source>
        <dbReference type="ARBA" id="ARBA00047899"/>
    </source>
</evidence>
<protein>
    <recommendedName>
        <fullName evidence="1">non-specific serine/threonine protein kinase</fullName>
        <ecNumber evidence="1">2.7.11.1</ecNumber>
    </recommendedName>
</protein>
<reference evidence="13" key="1">
    <citation type="submission" date="2016-11" db="UniProtKB">
        <authorList>
            <consortium name="WormBaseParasite"/>
        </authorList>
    </citation>
    <scope>IDENTIFICATION</scope>
</reference>
<comment type="catalytic activity">
    <reaction evidence="7">
        <text>L-threonyl-[protein] + ATP = O-phospho-L-threonyl-[protein] + ADP + H(+)</text>
        <dbReference type="Rhea" id="RHEA:46608"/>
        <dbReference type="Rhea" id="RHEA-COMP:11060"/>
        <dbReference type="Rhea" id="RHEA-COMP:11605"/>
        <dbReference type="ChEBI" id="CHEBI:15378"/>
        <dbReference type="ChEBI" id="CHEBI:30013"/>
        <dbReference type="ChEBI" id="CHEBI:30616"/>
        <dbReference type="ChEBI" id="CHEBI:61977"/>
        <dbReference type="ChEBI" id="CHEBI:456216"/>
        <dbReference type="EC" id="2.7.11.1"/>
    </reaction>
</comment>
<evidence type="ECO:0000256" key="5">
    <source>
        <dbReference type="ARBA" id="ARBA00022777"/>
    </source>
</evidence>
<dbReference type="GO" id="GO:0000226">
    <property type="term" value="P:microtubule cytoskeleton organization"/>
    <property type="evidence" value="ECO:0007669"/>
    <property type="project" value="TreeGrafter"/>
</dbReference>
<dbReference type="Pfam" id="PF00069">
    <property type="entry name" value="Pkinase"/>
    <property type="match status" value="1"/>
</dbReference>
<dbReference type="InterPro" id="IPR017441">
    <property type="entry name" value="Protein_kinase_ATP_BS"/>
</dbReference>
<organism evidence="12 13">
    <name type="scientific">Meloidogyne hapla</name>
    <name type="common">Root-knot nematode worm</name>
    <dbReference type="NCBI Taxonomy" id="6305"/>
    <lineage>
        <taxon>Eukaryota</taxon>
        <taxon>Metazoa</taxon>
        <taxon>Ecdysozoa</taxon>
        <taxon>Nematoda</taxon>
        <taxon>Chromadorea</taxon>
        <taxon>Rhabditida</taxon>
        <taxon>Tylenchina</taxon>
        <taxon>Tylenchomorpha</taxon>
        <taxon>Tylenchoidea</taxon>
        <taxon>Meloidogynidae</taxon>
        <taxon>Meloidogyninae</taxon>
        <taxon>Meloidogyne</taxon>
    </lineage>
</organism>
<dbReference type="GO" id="GO:0035556">
    <property type="term" value="P:intracellular signal transduction"/>
    <property type="evidence" value="ECO:0007669"/>
    <property type="project" value="TreeGrafter"/>
</dbReference>
<feature type="domain" description="Protein kinase" evidence="11">
    <location>
        <begin position="48"/>
        <end position="299"/>
    </location>
</feature>
<feature type="compositionally biased region" description="Polar residues" evidence="10">
    <location>
        <begin position="687"/>
        <end position="697"/>
    </location>
</feature>
<evidence type="ECO:0000256" key="9">
    <source>
        <dbReference type="PROSITE-ProRule" id="PRU10141"/>
    </source>
</evidence>
<keyword evidence="4 9" id="KW-0547">Nucleotide-binding</keyword>